<proteinExistence type="predicted"/>
<accession>A0A139QQV6</accession>
<reference evidence="1 2" key="1">
    <citation type="submission" date="2016-01" db="EMBL/GenBank/DDBJ databases">
        <title>Highly variable Streptococcus oralis are common among viridans streptococci isolated from primates.</title>
        <authorList>
            <person name="Denapaite D."/>
            <person name="Rieger M."/>
            <person name="Koendgen S."/>
            <person name="Brueckner R."/>
            <person name="Ochigava I."/>
            <person name="Kappeler P."/>
            <person name="Maetz-Rensing K."/>
            <person name="Leendertz F."/>
            <person name="Hakenbeck R."/>
        </authorList>
    </citation>
    <scope>NUCLEOTIDE SEQUENCE [LARGE SCALE GENOMIC DNA]</scope>
    <source>
        <strain evidence="1 2">DD24</strain>
    </source>
</reference>
<protein>
    <submittedName>
        <fullName evidence="1">Uncharacterized protein</fullName>
    </submittedName>
</protein>
<dbReference type="Proteomes" id="UP000070353">
    <property type="component" value="Unassembled WGS sequence"/>
</dbReference>
<sequence length="130" mass="16019">MEQSDLVFQKLKAKEREYYGLEDEYLKRKATFTNQRNELYERRDRLARIIEDEASKMDAFLQKGQHSYQDGEQFYRSLQQLMEDSQFACRRREDELQYHEEVLDRDYRKKQDELEQTIGDLRRSYARTIK</sequence>
<dbReference type="PATRIC" id="fig|1303.84.peg.1214"/>
<dbReference type="OrthoDB" id="9880643at2"/>
<evidence type="ECO:0000313" key="1">
    <source>
        <dbReference type="EMBL" id="KXU04723.1"/>
    </source>
</evidence>
<comment type="caution">
    <text evidence="1">The sequence shown here is derived from an EMBL/GenBank/DDBJ whole genome shotgun (WGS) entry which is preliminary data.</text>
</comment>
<organism evidence="1 2">
    <name type="scientific">Streptococcus oralis</name>
    <dbReference type="NCBI Taxonomy" id="1303"/>
    <lineage>
        <taxon>Bacteria</taxon>
        <taxon>Bacillati</taxon>
        <taxon>Bacillota</taxon>
        <taxon>Bacilli</taxon>
        <taxon>Lactobacillales</taxon>
        <taxon>Streptococcaceae</taxon>
        <taxon>Streptococcus</taxon>
    </lineage>
</organism>
<name>A0A139QQV6_STROR</name>
<dbReference type="RefSeq" id="WP_081103519.1">
    <property type="nucleotide sequence ID" value="NZ_KQ970760.1"/>
</dbReference>
<dbReference type="AlphaFoldDB" id="A0A139QQV6"/>
<dbReference type="EMBL" id="LQZB01000112">
    <property type="protein sequence ID" value="KXU04723.1"/>
    <property type="molecule type" value="Genomic_DNA"/>
</dbReference>
<evidence type="ECO:0000313" key="2">
    <source>
        <dbReference type="Proteomes" id="UP000070353"/>
    </source>
</evidence>
<gene>
    <name evidence="1" type="ORF">SORDD24_01117</name>
</gene>